<dbReference type="AlphaFoldDB" id="A0A1G4IHT9"/>
<proteinExistence type="predicted"/>
<organism evidence="3 4">
    <name type="scientific">Trypanosoma equiperdum</name>
    <dbReference type="NCBI Taxonomy" id="5694"/>
    <lineage>
        <taxon>Eukaryota</taxon>
        <taxon>Discoba</taxon>
        <taxon>Euglenozoa</taxon>
        <taxon>Kinetoplastea</taxon>
        <taxon>Metakinetoplastina</taxon>
        <taxon>Trypanosomatida</taxon>
        <taxon>Trypanosomatidae</taxon>
        <taxon>Trypanosoma</taxon>
    </lineage>
</organism>
<dbReference type="GO" id="GO:0016817">
    <property type="term" value="F:hydrolase activity, acting on acid anhydrides"/>
    <property type="evidence" value="ECO:0007669"/>
    <property type="project" value="InterPro"/>
</dbReference>
<accession>A0A1G4IHT9</accession>
<gene>
    <name evidence="3" type="ORF">TEOVI_000361400</name>
</gene>
<reference evidence="3" key="1">
    <citation type="submission" date="2016-09" db="EMBL/GenBank/DDBJ databases">
        <authorList>
            <person name="Hebert L."/>
            <person name="Moumen B."/>
        </authorList>
    </citation>
    <scope>NUCLEOTIDE SEQUENCE [LARGE SCALE GENOMIC DNA]</scope>
    <source>
        <strain evidence="3">OVI</strain>
    </source>
</reference>
<comment type="caution">
    <text evidence="3">The sequence shown here is derived from an EMBL/GenBank/DDBJ whole genome shotgun (WGS) entry which is preliminary data.</text>
</comment>
<dbReference type="EC" id="2.7.7.6" evidence="3"/>
<keyword evidence="3" id="KW-0808">Transferase</keyword>
<dbReference type="Proteomes" id="UP000195570">
    <property type="component" value="Unassembled WGS sequence"/>
</dbReference>
<evidence type="ECO:0000256" key="1">
    <source>
        <dbReference type="SAM" id="MobiDB-lite"/>
    </source>
</evidence>
<dbReference type="GO" id="GO:0003899">
    <property type="term" value="F:DNA-directed RNA polymerase activity"/>
    <property type="evidence" value="ECO:0007669"/>
    <property type="project" value="UniProtKB-EC"/>
</dbReference>
<feature type="compositionally biased region" description="Basic and acidic residues" evidence="1">
    <location>
        <begin position="185"/>
        <end position="216"/>
    </location>
</feature>
<dbReference type="RefSeq" id="XP_067082602.1">
    <property type="nucleotide sequence ID" value="XM_067226501.1"/>
</dbReference>
<dbReference type="InterPro" id="IPR014819">
    <property type="entry name" value="PriCT_2"/>
</dbReference>
<name>A0A1G4IHT9_TRYEQ</name>
<sequence length="629" mass="69862">MLRITLPSQQVSKRLVAKLASMSGVKGATATNAKGNDAASQAMEAPAVVPPSRETPKSTLPRVGARAAVPVGGAGVHSDALRQGTLRAATPIKPSVAAAAASVYETRINAPAPNIRNGEADGQQLPQKKTLRRRKRLIRVSTRRRVRQNTAKVPEDMEEEPIVEDVEDPFVDQEEHEEEPVAAAPREKRQQPRPERVKGRPEAKTVDRQPEIKKTEPSPAASYAAYEHDRISGTSLHGKTPMIKAFRIEDVLAACTPSDGVFARRLPQGGCQFFAWPGTPLAVASSAVANMPETIRTVHAIFGREKTPMDLVLDIDCPVPQEHWSMSKVRPFQKKVLDDVMNVIVEEIEAIGEEIESQVVLQSPNLKKVSFHVHTKLKDAAFEDYNSLHGFLHQFHKRIPAVDLQIYRSNGMLRMHRCMKENHTSAIVVFEDKDWNIGFPDGIVPDAKAALHSACIREEGTYSRLLHFDPPRNFPTAFENSGANGSGAAEDKKIKVLLPRTEREAVENASRWLREGTREADVDEWRSWIRLGINAYRVAYHFRDAMTLQRPALEELLDAWVEASKKCPAKFKPGVCEARWATFDINRLSKFDDNEWWPSYQRIGRTAMLNEAADAANRGGANGIPPQGA</sequence>
<dbReference type="VEuPathDB" id="TriTrypDB:TEOVI_000361400"/>
<feature type="compositionally biased region" description="Acidic residues" evidence="1">
    <location>
        <begin position="156"/>
        <end position="180"/>
    </location>
</feature>
<feature type="domain" description="Primase C-terminal 2" evidence="2">
    <location>
        <begin position="521"/>
        <end position="584"/>
    </location>
</feature>
<dbReference type="GeneID" id="92377554"/>
<keyword evidence="4" id="KW-1185">Reference proteome</keyword>
<keyword evidence="3" id="KW-0548">Nucleotidyltransferase</keyword>
<evidence type="ECO:0000259" key="2">
    <source>
        <dbReference type="Pfam" id="PF08707"/>
    </source>
</evidence>
<dbReference type="EMBL" id="CZPT02001770">
    <property type="protein sequence ID" value="SCU72032.1"/>
    <property type="molecule type" value="Genomic_DNA"/>
</dbReference>
<feature type="region of interest" description="Disordered" evidence="1">
    <location>
        <begin position="139"/>
        <end position="225"/>
    </location>
</feature>
<evidence type="ECO:0000313" key="4">
    <source>
        <dbReference type="Proteomes" id="UP000195570"/>
    </source>
</evidence>
<dbReference type="Pfam" id="PF08707">
    <property type="entry name" value="PriCT_2"/>
    <property type="match status" value="1"/>
</dbReference>
<evidence type="ECO:0000313" key="3">
    <source>
        <dbReference type="EMBL" id="SCU72032.1"/>
    </source>
</evidence>
<protein>
    <submittedName>
        <fullName evidence="3">Mitochondrial DNA primase</fullName>
        <ecNumber evidence="3">2.7.7.6</ecNumber>
    </submittedName>
</protein>